<keyword evidence="2" id="KW-0804">Transcription</keyword>
<protein>
    <submittedName>
        <fullName evidence="4">GAF domain-containing protein</fullName>
    </submittedName>
</protein>
<dbReference type="InterPro" id="IPR029016">
    <property type="entry name" value="GAF-like_dom_sf"/>
</dbReference>
<dbReference type="InterPro" id="IPR036388">
    <property type="entry name" value="WH-like_DNA-bd_sf"/>
</dbReference>
<dbReference type="AlphaFoldDB" id="A0A919IE14"/>
<dbReference type="EMBL" id="BOMH01000013">
    <property type="protein sequence ID" value="GID63843.1"/>
    <property type="molecule type" value="Genomic_DNA"/>
</dbReference>
<dbReference type="InterPro" id="IPR005561">
    <property type="entry name" value="ANTAR"/>
</dbReference>
<evidence type="ECO:0000256" key="2">
    <source>
        <dbReference type="ARBA" id="ARBA00023163"/>
    </source>
</evidence>
<dbReference type="PROSITE" id="PS50921">
    <property type="entry name" value="ANTAR"/>
    <property type="match status" value="1"/>
</dbReference>
<dbReference type="Gene3D" id="1.10.10.10">
    <property type="entry name" value="Winged helix-like DNA-binding domain superfamily/Winged helix DNA-binding domain"/>
    <property type="match status" value="1"/>
</dbReference>
<proteinExistence type="predicted"/>
<dbReference type="SMART" id="SM01012">
    <property type="entry name" value="ANTAR"/>
    <property type="match status" value="1"/>
</dbReference>
<accession>A0A919IE14</accession>
<dbReference type="Gene3D" id="3.30.450.40">
    <property type="match status" value="1"/>
</dbReference>
<keyword evidence="5" id="KW-1185">Reference proteome</keyword>
<organism evidence="4 5">
    <name type="scientific">Actinoplanes cyaneus</name>
    <dbReference type="NCBI Taxonomy" id="52696"/>
    <lineage>
        <taxon>Bacteria</taxon>
        <taxon>Bacillati</taxon>
        <taxon>Actinomycetota</taxon>
        <taxon>Actinomycetes</taxon>
        <taxon>Micromonosporales</taxon>
        <taxon>Micromonosporaceae</taxon>
        <taxon>Actinoplanes</taxon>
    </lineage>
</organism>
<comment type="caution">
    <text evidence="4">The sequence shown here is derived from an EMBL/GenBank/DDBJ whole genome shotgun (WGS) entry which is preliminary data.</text>
</comment>
<dbReference type="Pfam" id="PF03861">
    <property type="entry name" value="ANTAR"/>
    <property type="match status" value="1"/>
</dbReference>
<evidence type="ECO:0000256" key="1">
    <source>
        <dbReference type="ARBA" id="ARBA00023015"/>
    </source>
</evidence>
<reference evidence="4" key="1">
    <citation type="submission" date="2021-01" db="EMBL/GenBank/DDBJ databases">
        <title>Whole genome shotgun sequence of Actinoplanes cyaneus NBRC 14990.</title>
        <authorList>
            <person name="Komaki H."/>
            <person name="Tamura T."/>
        </authorList>
    </citation>
    <scope>NUCLEOTIDE SEQUENCE</scope>
    <source>
        <strain evidence="4">NBRC 14990</strain>
    </source>
</reference>
<keyword evidence="1" id="KW-0805">Transcription regulation</keyword>
<feature type="domain" description="ANTAR" evidence="3">
    <location>
        <begin position="155"/>
        <end position="216"/>
    </location>
</feature>
<evidence type="ECO:0000313" key="5">
    <source>
        <dbReference type="Proteomes" id="UP000619479"/>
    </source>
</evidence>
<evidence type="ECO:0000259" key="3">
    <source>
        <dbReference type="PROSITE" id="PS50921"/>
    </source>
</evidence>
<sequence>MLRLVTAHGPDVESLCSAGLTGLAEIGGLGVTMMTPEMQHVRYASDAVSARVEQLQFLLGEGPCRDAYAQAGPVLAEDLRATVWHERWPAFAPAALEAGARAVFALPLGAGWARIGAIDLYRDGEGALAGPVLADALVLADAVAQLLLAETVAVAEAQSPAYHAGRDHLLQRAAVHQATGMISVQLGVTVEEALVRLRAHAYACSRDLDEVAADVLARRMRFDNLDDEGDRAGGYR</sequence>
<evidence type="ECO:0000313" key="4">
    <source>
        <dbReference type="EMBL" id="GID63843.1"/>
    </source>
</evidence>
<dbReference type="Proteomes" id="UP000619479">
    <property type="component" value="Unassembled WGS sequence"/>
</dbReference>
<dbReference type="SUPFAM" id="SSF55781">
    <property type="entry name" value="GAF domain-like"/>
    <property type="match status" value="1"/>
</dbReference>
<gene>
    <name evidence="4" type="ORF">Acy02nite_17240</name>
</gene>
<dbReference type="GO" id="GO:0003723">
    <property type="term" value="F:RNA binding"/>
    <property type="evidence" value="ECO:0007669"/>
    <property type="project" value="InterPro"/>
</dbReference>
<name>A0A919IE14_9ACTN</name>